<dbReference type="Pfam" id="PF00293">
    <property type="entry name" value="NUDIX"/>
    <property type="match status" value="1"/>
</dbReference>
<organism evidence="2 3">
    <name type="scientific">Candidatus Terrybacteria bacterium RIFCSPHIGHO2_01_FULL_43_35</name>
    <dbReference type="NCBI Taxonomy" id="1802361"/>
    <lineage>
        <taxon>Bacteria</taxon>
        <taxon>Candidatus Terryibacteriota</taxon>
    </lineage>
</organism>
<dbReference type="Proteomes" id="UP000178869">
    <property type="component" value="Unassembled WGS sequence"/>
</dbReference>
<comment type="caution">
    <text evidence="2">The sequence shown here is derived from an EMBL/GenBank/DDBJ whole genome shotgun (WGS) entry which is preliminary data.</text>
</comment>
<accession>A0A1G2PEC6</accession>
<dbReference type="Gene3D" id="3.90.79.10">
    <property type="entry name" value="Nucleoside Triphosphate Pyrophosphohydrolase"/>
    <property type="match status" value="1"/>
</dbReference>
<dbReference type="InterPro" id="IPR015797">
    <property type="entry name" value="NUDIX_hydrolase-like_dom_sf"/>
</dbReference>
<name>A0A1G2PEC6_9BACT</name>
<dbReference type="SUPFAM" id="SSF55811">
    <property type="entry name" value="Nudix"/>
    <property type="match status" value="1"/>
</dbReference>
<gene>
    <name evidence="2" type="ORF">A2828_02205</name>
</gene>
<reference evidence="2 3" key="1">
    <citation type="journal article" date="2016" name="Nat. Commun.">
        <title>Thousands of microbial genomes shed light on interconnected biogeochemical processes in an aquifer system.</title>
        <authorList>
            <person name="Anantharaman K."/>
            <person name="Brown C.T."/>
            <person name="Hug L.A."/>
            <person name="Sharon I."/>
            <person name="Castelle C.J."/>
            <person name="Probst A.J."/>
            <person name="Thomas B.C."/>
            <person name="Singh A."/>
            <person name="Wilkins M.J."/>
            <person name="Karaoz U."/>
            <person name="Brodie E.L."/>
            <person name="Williams K.H."/>
            <person name="Hubbard S.S."/>
            <person name="Banfield J.F."/>
        </authorList>
    </citation>
    <scope>NUCLEOTIDE SEQUENCE [LARGE SCALE GENOMIC DNA]</scope>
</reference>
<evidence type="ECO:0000313" key="2">
    <source>
        <dbReference type="EMBL" id="OHA46694.1"/>
    </source>
</evidence>
<dbReference type="EMBL" id="MHSR01000013">
    <property type="protein sequence ID" value="OHA46694.1"/>
    <property type="molecule type" value="Genomic_DNA"/>
</dbReference>
<dbReference type="AlphaFoldDB" id="A0A1G2PEC6"/>
<sequence>MSLQAQAENLVRSGYEITVKTVILLKKIKEPGIVFVLNQEEPIISASTGQFVGTKRRGFGLPGGKMHDNELPTEGAIREVGHETGLAITVEDRDLLHVILSGDNHAKIYYNGRDAKATNQSGWVDHSRDKDFDPVPVEQAVVVPVEEIVALYESGKEARIAAKEDSRMYPVYKSDLFVAYVRAKMFLEQGL</sequence>
<feature type="domain" description="Nudix hydrolase" evidence="1">
    <location>
        <begin position="37"/>
        <end position="148"/>
    </location>
</feature>
<dbReference type="InterPro" id="IPR000086">
    <property type="entry name" value="NUDIX_hydrolase_dom"/>
</dbReference>
<protein>
    <recommendedName>
        <fullName evidence="1">Nudix hydrolase domain-containing protein</fullName>
    </recommendedName>
</protein>
<evidence type="ECO:0000259" key="1">
    <source>
        <dbReference type="Pfam" id="PF00293"/>
    </source>
</evidence>
<proteinExistence type="predicted"/>
<evidence type="ECO:0000313" key="3">
    <source>
        <dbReference type="Proteomes" id="UP000178869"/>
    </source>
</evidence>